<evidence type="ECO:0000313" key="1">
    <source>
        <dbReference type="EMBL" id="CAA9515763.1"/>
    </source>
</evidence>
<dbReference type="InterPro" id="IPR036412">
    <property type="entry name" value="HAD-like_sf"/>
</dbReference>
<dbReference type="SFLD" id="SFLDG01129">
    <property type="entry name" value="C1.5:_HAD__Beta-PGM__Phosphata"/>
    <property type="match status" value="1"/>
</dbReference>
<keyword evidence="1" id="KW-0378">Hydrolase</keyword>
<organism evidence="1">
    <name type="scientific">uncultured Solirubrobacteraceae bacterium</name>
    <dbReference type="NCBI Taxonomy" id="1162706"/>
    <lineage>
        <taxon>Bacteria</taxon>
        <taxon>Bacillati</taxon>
        <taxon>Actinomycetota</taxon>
        <taxon>Thermoleophilia</taxon>
        <taxon>Solirubrobacterales</taxon>
        <taxon>Solirubrobacteraceae</taxon>
        <taxon>environmental samples</taxon>
    </lineage>
</organism>
<dbReference type="GO" id="GO:0016787">
    <property type="term" value="F:hydrolase activity"/>
    <property type="evidence" value="ECO:0007669"/>
    <property type="project" value="UniProtKB-KW"/>
</dbReference>
<protein>
    <submittedName>
        <fullName evidence="1">CFMN hydrolase</fullName>
    </submittedName>
</protein>
<dbReference type="SFLD" id="SFLDG01135">
    <property type="entry name" value="C1.5.6:_HAD__Beta-PGM__Phospha"/>
    <property type="match status" value="1"/>
</dbReference>
<dbReference type="SFLD" id="SFLDS00003">
    <property type="entry name" value="Haloacid_Dehalogenase"/>
    <property type="match status" value="1"/>
</dbReference>
<dbReference type="NCBIfam" id="TIGR01549">
    <property type="entry name" value="HAD-SF-IA-v1"/>
    <property type="match status" value="1"/>
</dbReference>
<dbReference type="InterPro" id="IPR023214">
    <property type="entry name" value="HAD_sf"/>
</dbReference>
<accession>A0A6J4T730</accession>
<dbReference type="SUPFAM" id="SSF56784">
    <property type="entry name" value="HAD-like"/>
    <property type="match status" value="1"/>
</dbReference>
<reference evidence="1" key="1">
    <citation type="submission" date="2020-02" db="EMBL/GenBank/DDBJ databases">
        <authorList>
            <person name="Meier V. D."/>
        </authorList>
    </citation>
    <scope>NUCLEOTIDE SEQUENCE</scope>
    <source>
        <strain evidence="1">AVDCRST_MAG13</strain>
    </source>
</reference>
<dbReference type="NCBIfam" id="TIGR01509">
    <property type="entry name" value="HAD-SF-IA-v3"/>
    <property type="match status" value="1"/>
</dbReference>
<dbReference type="PRINTS" id="PR00413">
    <property type="entry name" value="HADHALOGNASE"/>
</dbReference>
<dbReference type="Gene3D" id="1.10.150.240">
    <property type="entry name" value="Putative phosphatase, domain 2"/>
    <property type="match status" value="1"/>
</dbReference>
<proteinExistence type="predicted"/>
<dbReference type="InterPro" id="IPR006439">
    <property type="entry name" value="HAD-SF_hydro_IA"/>
</dbReference>
<dbReference type="PANTHER" id="PTHR18901">
    <property type="entry name" value="2-DEOXYGLUCOSE-6-PHOSPHATE PHOSPHATASE 2"/>
    <property type="match status" value="1"/>
</dbReference>
<sequence length="219" mass="22833">MTAIAAVVFDMDGVLVDSEERWDRARRELVAETGGTWRDDATHAMMGMSSPEWSAYVRDELGVPLSAPEINTRVVEHLLAGYEEGLPLIPGAVEAVRRVAALGRPLGLASSSNREVIDLVLERAGLADLFSATVSSEEVARGKPSPDVYLEALRRLGVAPEAATAVEDSSNGLRAAAAAGMRVVAIPHPAFPPAADALALAHVVLAGPDALDAAAVLGP</sequence>
<name>A0A6J4T730_9ACTN</name>
<gene>
    <name evidence="1" type="ORF">AVDCRST_MAG13-3044</name>
</gene>
<dbReference type="Gene3D" id="3.40.50.1000">
    <property type="entry name" value="HAD superfamily/HAD-like"/>
    <property type="match status" value="1"/>
</dbReference>
<dbReference type="Pfam" id="PF00702">
    <property type="entry name" value="Hydrolase"/>
    <property type="match status" value="1"/>
</dbReference>
<dbReference type="EMBL" id="CADCVO010000496">
    <property type="protein sequence ID" value="CAA9515763.1"/>
    <property type="molecule type" value="Genomic_DNA"/>
</dbReference>
<dbReference type="AlphaFoldDB" id="A0A6J4T730"/>
<dbReference type="PANTHER" id="PTHR18901:SF38">
    <property type="entry name" value="PSEUDOURIDINE-5'-PHOSPHATASE"/>
    <property type="match status" value="1"/>
</dbReference>
<dbReference type="InterPro" id="IPR023198">
    <property type="entry name" value="PGP-like_dom2"/>
</dbReference>